<dbReference type="eggNOG" id="COG1651">
    <property type="taxonomic scope" value="Bacteria"/>
</dbReference>
<protein>
    <submittedName>
        <fullName evidence="4">Periplasmic thiol:disulfide interchange protein DsbA</fullName>
    </submittedName>
</protein>
<organism evidence="4 5">
    <name type="scientific">Limimaricola cinnabarinus LL-001</name>
    <dbReference type="NCBI Taxonomy" id="1337093"/>
    <lineage>
        <taxon>Bacteria</taxon>
        <taxon>Pseudomonadati</taxon>
        <taxon>Pseudomonadota</taxon>
        <taxon>Alphaproteobacteria</taxon>
        <taxon>Rhodobacterales</taxon>
        <taxon>Paracoccaceae</taxon>
        <taxon>Limimaricola</taxon>
    </lineage>
</organism>
<dbReference type="InterPro" id="IPR012336">
    <property type="entry name" value="Thioredoxin-like_fold"/>
</dbReference>
<dbReference type="InterPro" id="IPR036249">
    <property type="entry name" value="Thioredoxin-like_sf"/>
</dbReference>
<proteinExistence type="predicted"/>
<evidence type="ECO:0000256" key="1">
    <source>
        <dbReference type="SAM" id="MobiDB-lite"/>
    </source>
</evidence>
<dbReference type="Pfam" id="PF13462">
    <property type="entry name" value="Thioredoxin_4"/>
    <property type="match status" value="1"/>
</dbReference>
<evidence type="ECO:0000313" key="5">
    <source>
        <dbReference type="Proteomes" id="UP000016566"/>
    </source>
</evidence>
<sequence>MKLASSTIALTAALGWMALAAPISAQEATGAEAETEAGTTAEATTEAPTGTEPDVETTTEGDTETEAETEAEVESGTGAMAETETAIEVETDGAVEDDSEMEAEAETTVTESGTATSNADTDQDMASDEDGASVEEGIVEMVQGAEDAPVTVMEYASYTCPHCQNWHETSYPQLKDYIDEGKVRFVYREVYFDRPGLWASMIARCGGETKFFGISDMLYDQQRDWAGGGDPAAIAAKLRAIGLSAGIEEAQLEACLTDGDTAQALVSWYEENAEADEINSTPTFLINGEKYSNMAWPDMAEIIDGLIEE</sequence>
<evidence type="ECO:0000256" key="2">
    <source>
        <dbReference type="SAM" id="SignalP"/>
    </source>
</evidence>
<dbReference type="RefSeq" id="WP_021694607.1">
    <property type="nucleotide sequence ID" value="NZ_BATB01000039.1"/>
</dbReference>
<feature type="compositionally biased region" description="Low complexity" evidence="1">
    <location>
        <begin position="27"/>
        <end position="52"/>
    </location>
</feature>
<dbReference type="Proteomes" id="UP000016566">
    <property type="component" value="Unassembled WGS sequence"/>
</dbReference>
<feature type="domain" description="Thioredoxin-like fold" evidence="3">
    <location>
        <begin position="140"/>
        <end position="304"/>
    </location>
</feature>
<dbReference type="SUPFAM" id="SSF52833">
    <property type="entry name" value="Thioredoxin-like"/>
    <property type="match status" value="1"/>
</dbReference>
<comment type="caution">
    <text evidence="4">The sequence shown here is derived from an EMBL/GenBank/DDBJ whole genome shotgun (WGS) entry which is preliminary data.</text>
</comment>
<feature type="region of interest" description="Disordered" evidence="1">
    <location>
        <begin position="25"/>
        <end position="131"/>
    </location>
</feature>
<feature type="signal peptide" evidence="2">
    <location>
        <begin position="1"/>
        <end position="25"/>
    </location>
</feature>
<gene>
    <name evidence="4" type="ORF">MBELCI_2558</name>
</gene>
<dbReference type="EMBL" id="BATB01000039">
    <property type="protein sequence ID" value="GAD56506.1"/>
    <property type="molecule type" value="Genomic_DNA"/>
</dbReference>
<dbReference type="STRING" id="1337093.MBELCI_2558"/>
<evidence type="ECO:0000259" key="3">
    <source>
        <dbReference type="Pfam" id="PF13462"/>
    </source>
</evidence>
<keyword evidence="2" id="KW-0732">Signal</keyword>
<dbReference type="AlphaFoldDB" id="U2YMQ4"/>
<feature type="compositionally biased region" description="Low complexity" evidence="1">
    <location>
        <begin position="106"/>
        <end position="117"/>
    </location>
</feature>
<feature type="compositionally biased region" description="Acidic residues" evidence="1">
    <location>
        <begin position="53"/>
        <end position="73"/>
    </location>
</feature>
<accession>U2YMQ4</accession>
<feature type="compositionally biased region" description="Acidic residues" evidence="1">
    <location>
        <begin position="121"/>
        <end position="131"/>
    </location>
</feature>
<evidence type="ECO:0000313" key="4">
    <source>
        <dbReference type="EMBL" id="GAD56506.1"/>
    </source>
</evidence>
<feature type="chain" id="PRO_5004637744" evidence="2">
    <location>
        <begin position="26"/>
        <end position="309"/>
    </location>
</feature>
<keyword evidence="5" id="KW-1185">Reference proteome</keyword>
<reference evidence="4" key="1">
    <citation type="journal article" date="2013" name="Genome Announc.">
        <title>Draft Genome Sequence of Loktanella cinnabarina LL-001T, Isolated from Deep-Sea Floor Sediment.</title>
        <authorList>
            <person name="Nishi S."/>
            <person name="Tsubouchi T."/>
            <person name="Takaki Y."/>
            <person name="Koyanagi R."/>
            <person name="Satoh N."/>
            <person name="Maruyama T."/>
            <person name="Hatada Y."/>
        </authorList>
    </citation>
    <scope>NUCLEOTIDE SEQUENCE [LARGE SCALE GENOMIC DNA]</scope>
    <source>
        <strain evidence="4">LL-001</strain>
    </source>
</reference>
<feature type="compositionally biased region" description="Acidic residues" evidence="1">
    <location>
        <begin position="85"/>
        <end position="105"/>
    </location>
</feature>
<dbReference type="Gene3D" id="3.40.30.10">
    <property type="entry name" value="Glutaredoxin"/>
    <property type="match status" value="1"/>
</dbReference>
<name>U2YMQ4_9RHOB</name>